<keyword evidence="1" id="KW-1133">Transmembrane helix</keyword>
<gene>
    <name evidence="2" type="ORF">HLA99_16625</name>
</gene>
<name>A0A7Y2M3N7_9MICO</name>
<organism evidence="2 3">
    <name type="scientific">Microbacterium ulmi</name>
    <dbReference type="NCBI Taxonomy" id="179095"/>
    <lineage>
        <taxon>Bacteria</taxon>
        <taxon>Bacillati</taxon>
        <taxon>Actinomycetota</taxon>
        <taxon>Actinomycetes</taxon>
        <taxon>Micrococcales</taxon>
        <taxon>Microbacteriaceae</taxon>
        <taxon>Microbacterium</taxon>
    </lineage>
</organism>
<sequence length="222" mass="22555">MTDAATPGGALRRTLTAGGVLLIASAVASVAAPMLVMSNVPLTTVVYWAGTIAFSAALVVFAFGLGRPGSVVARQPLATGAAVLLAAWPFVGRALTAVLPYEQGTAEFYTAWGYASAAVEIAAAILVVVQIARAGIVTGRVRWAPLWALAAVVVPQVLAQLLVVALRIDLSATEDDGVFLLIGLGQLATLAAPIVLGILALLVAGRRVTADLPPVQVFPPAG</sequence>
<feature type="transmembrane region" description="Helical" evidence="1">
    <location>
        <begin position="111"/>
        <end position="132"/>
    </location>
</feature>
<evidence type="ECO:0000256" key="1">
    <source>
        <dbReference type="SAM" id="Phobius"/>
    </source>
</evidence>
<feature type="transmembrane region" description="Helical" evidence="1">
    <location>
        <begin position="46"/>
        <end position="65"/>
    </location>
</feature>
<feature type="transmembrane region" description="Helical" evidence="1">
    <location>
        <begin position="77"/>
        <end position="99"/>
    </location>
</feature>
<proteinExistence type="predicted"/>
<comment type="caution">
    <text evidence="2">The sequence shown here is derived from an EMBL/GenBank/DDBJ whole genome shotgun (WGS) entry which is preliminary data.</text>
</comment>
<evidence type="ECO:0000313" key="2">
    <source>
        <dbReference type="EMBL" id="NNH05464.1"/>
    </source>
</evidence>
<evidence type="ECO:0000313" key="3">
    <source>
        <dbReference type="Proteomes" id="UP000543598"/>
    </source>
</evidence>
<accession>A0A7Y2M3N7</accession>
<dbReference type="EMBL" id="JABEMB010000058">
    <property type="protein sequence ID" value="NNH05464.1"/>
    <property type="molecule type" value="Genomic_DNA"/>
</dbReference>
<keyword evidence="3" id="KW-1185">Reference proteome</keyword>
<keyword evidence="1" id="KW-0472">Membrane</keyword>
<dbReference type="Proteomes" id="UP000543598">
    <property type="component" value="Unassembled WGS sequence"/>
</dbReference>
<keyword evidence="1" id="KW-0812">Transmembrane</keyword>
<dbReference type="AlphaFoldDB" id="A0A7Y2M3N7"/>
<dbReference type="RefSeq" id="WP_167038735.1">
    <property type="nucleotide sequence ID" value="NZ_BAAANA010000001.1"/>
</dbReference>
<feature type="transmembrane region" description="Helical" evidence="1">
    <location>
        <begin position="178"/>
        <end position="204"/>
    </location>
</feature>
<reference evidence="2 3" key="1">
    <citation type="submission" date="2020-05" db="EMBL/GenBank/DDBJ databases">
        <title>MicrobeNet Type strains.</title>
        <authorList>
            <person name="Nicholson A.C."/>
        </authorList>
    </citation>
    <scope>NUCLEOTIDE SEQUENCE [LARGE SCALE GENOMIC DNA]</scope>
    <source>
        <strain evidence="2 3">JCM 14282</strain>
    </source>
</reference>
<feature type="transmembrane region" description="Helical" evidence="1">
    <location>
        <begin position="144"/>
        <end position="166"/>
    </location>
</feature>
<protein>
    <submittedName>
        <fullName evidence="2">Uncharacterized protein</fullName>
    </submittedName>
</protein>
<feature type="transmembrane region" description="Helical" evidence="1">
    <location>
        <begin position="20"/>
        <end position="40"/>
    </location>
</feature>